<evidence type="ECO:0000313" key="2">
    <source>
        <dbReference type="EMBL" id="CAI9772220.1"/>
    </source>
</evidence>
<feature type="compositionally biased region" description="Polar residues" evidence="1">
    <location>
        <begin position="137"/>
        <end position="147"/>
    </location>
</feature>
<gene>
    <name evidence="2" type="ORF">FPE_LOCUS19650</name>
</gene>
<feature type="compositionally biased region" description="Basic and acidic residues" evidence="1">
    <location>
        <begin position="99"/>
        <end position="113"/>
    </location>
</feature>
<proteinExistence type="predicted"/>
<evidence type="ECO:0000313" key="3">
    <source>
        <dbReference type="Proteomes" id="UP000834106"/>
    </source>
</evidence>
<feature type="region of interest" description="Disordered" evidence="1">
    <location>
        <begin position="94"/>
        <end position="147"/>
    </location>
</feature>
<evidence type="ECO:0000256" key="1">
    <source>
        <dbReference type="SAM" id="MobiDB-lite"/>
    </source>
</evidence>
<dbReference type="EMBL" id="OU503047">
    <property type="protein sequence ID" value="CAI9772220.1"/>
    <property type="molecule type" value="Genomic_DNA"/>
</dbReference>
<reference evidence="2" key="1">
    <citation type="submission" date="2023-05" db="EMBL/GenBank/DDBJ databases">
        <authorList>
            <person name="Huff M."/>
        </authorList>
    </citation>
    <scope>NUCLEOTIDE SEQUENCE</scope>
</reference>
<sequence>MPYSNSNANMSYMDINNMHTGTIIPPHLVSQSLSSKPMSNSLALVHHPFSLSIIRYIYTSILNTDFFGGLFFDIWPANEYGEVAIMEKNFELANVGGRRSKDEEHESRSRSDNMKGALGDDQDATDKPSRKKRYYLHTSQQIQELEA</sequence>
<dbReference type="Proteomes" id="UP000834106">
    <property type="component" value="Chromosome 12"/>
</dbReference>
<protein>
    <submittedName>
        <fullName evidence="2">Uncharacterized protein</fullName>
    </submittedName>
</protein>
<keyword evidence="3" id="KW-1185">Reference proteome</keyword>
<name>A0AAD1ZMG2_9LAMI</name>
<dbReference type="AlphaFoldDB" id="A0AAD1ZMG2"/>
<organism evidence="2 3">
    <name type="scientific">Fraxinus pennsylvanica</name>
    <dbReference type="NCBI Taxonomy" id="56036"/>
    <lineage>
        <taxon>Eukaryota</taxon>
        <taxon>Viridiplantae</taxon>
        <taxon>Streptophyta</taxon>
        <taxon>Embryophyta</taxon>
        <taxon>Tracheophyta</taxon>
        <taxon>Spermatophyta</taxon>
        <taxon>Magnoliopsida</taxon>
        <taxon>eudicotyledons</taxon>
        <taxon>Gunneridae</taxon>
        <taxon>Pentapetalae</taxon>
        <taxon>asterids</taxon>
        <taxon>lamiids</taxon>
        <taxon>Lamiales</taxon>
        <taxon>Oleaceae</taxon>
        <taxon>Oleeae</taxon>
        <taxon>Fraxinus</taxon>
    </lineage>
</organism>
<accession>A0AAD1ZMG2</accession>